<evidence type="ECO:0000313" key="2">
    <source>
        <dbReference type="Proteomes" id="UP000814140"/>
    </source>
</evidence>
<keyword evidence="2" id="KW-1185">Reference proteome</keyword>
<sequence length="596" mass="65166">MLVLATFLVALAGLSEAAPQSAHKVREAVHTPRDWIKLGAAPAEHVIPLRIALPQSNFDALERHLYEISDPEHARYGQHLSKEEVEELVAPHPHSLNAVNEWLAEHGIPESDCTRSPAQDWVTVRIPVSKAEAILDTKFHMWKHVVDDDVVLRTTSYSLPEHMHEHIEFVQPTTMFSRIKNHRTTFRWSEDQAISTESDGSTISLDYGEVDTSCNKTITLSCLKQLYNAVGYKASAKHGNEIGLTGYLEQNANLHDLQLFYQDQRPEAVNSTLKVTLINGGVNSQNTSEIGAEANLDVQFAAGQAYPAPATFWSTGGSPPYKADANTPSDSNEPYTEWLDYVLAQWKLPQTISTSYGDDEQTVPEAYAKRACAGFAQLGARGVSLMFSSGDAGVGDGDSDPTTQTCFTNDGRNVTRFIPSFPASCPYVTTVGGTYLVPEVAVPFSAGGFSNYFSRPHYQDFAVEEYLRKLPKGTYKGLYNPKGRAFPDVSAQGVNFRIFYKGRAGLIDGTSASSPAFAGIVSLLNDARLSHGLPPLGFLNPLLYSRGVHGFNDITKGNNPGCGTEGFNATVGWDPVTGLGTPNFGKLKEIVLSHYW</sequence>
<protein>
    <submittedName>
        <fullName evidence="1">Tripeptidyl peptidase A</fullName>
    </submittedName>
</protein>
<name>A0ACB8T740_9AGAM</name>
<accession>A0ACB8T740</accession>
<reference evidence="1" key="2">
    <citation type="journal article" date="2022" name="New Phytol.">
        <title>Evolutionary transition to the ectomycorrhizal habit in the genomes of a hyperdiverse lineage of mushroom-forming fungi.</title>
        <authorList>
            <person name="Looney B."/>
            <person name="Miyauchi S."/>
            <person name="Morin E."/>
            <person name="Drula E."/>
            <person name="Courty P.E."/>
            <person name="Kohler A."/>
            <person name="Kuo A."/>
            <person name="LaButti K."/>
            <person name="Pangilinan J."/>
            <person name="Lipzen A."/>
            <person name="Riley R."/>
            <person name="Andreopoulos W."/>
            <person name="He G."/>
            <person name="Johnson J."/>
            <person name="Nolan M."/>
            <person name="Tritt A."/>
            <person name="Barry K.W."/>
            <person name="Grigoriev I.V."/>
            <person name="Nagy L.G."/>
            <person name="Hibbett D."/>
            <person name="Henrissat B."/>
            <person name="Matheny P.B."/>
            <person name="Labbe J."/>
            <person name="Martin F.M."/>
        </authorList>
    </citation>
    <scope>NUCLEOTIDE SEQUENCE</scope>
    <source>
        <strain evidence="1">HHB10654</strain>
    </source>
</reference>
<organism evidence="1 2">
    <name type="scientific">Artomyces pyxidatus</name>
    <dbReference type="NCBI Taxonomy" id="48021"/>
    <lineage>
        <taxon>Eukaryota</taxon>
        <taxon>Fungi</taxon>
        <taxon>Dikarya</taxon>
        <taxon>Basidiomycota</taxon>
        <taxon>Agaricomycotina</taxon>
        <taxon>Agaricomycetes</taxon>
        <taxon>Russulales</taxon>
        <taxon>Auriscalpiaceae</taxon>
        <taxon>Artomyces</taxon>
    </lineage>
</organism>
<proteinExistence type="predicted"/>
<reference evidence="1" key="1">
    <citation type="submission" date="2021-03" db="EMBL/GenBank/DDBJ databases">
        <authorList>
            <consortium name="DOE Joint Genome Institute"/>
            <person name="Ahrendt S."/>
            <person name="Looney B.P."/>
            <person name="Miyauchi S."/>
            <person name="Morin E."/>
            <person name="Drula E."/>
            <person name="Courty P.E."/>
            <person name="Chicoki N."/>
            <person name="Fauchery L."/>
            <person name="Kohler A."/>
            <person name="Kuo A."/>
            <person name="Labutti K."/>
            <person name="Pangilinan J."/>
            <person name="Lipzen A."/>
            <person name="Riley R."/>
            <person name="Andreopoulos W."/>
            <person name="He G."/>
            <person name="Johnson J."/>
            <person name="Barry K.W."/>
            <person name="Grigoriev I.V."/>
            <person name="Nagy L."/>
            <person name="Hibbett D."/>
            <person name="Henrissat B."/>
            <person name="Matheny P.B."/>
            <person name="Labbe J."/>
            <person name="Martin F."/>
        </authorList>
    </citation>
    <scope>NUCLEOTIDE SEQUENCE</scope>
    <source>
        <strain evidence="1">HHB10654</strain>
    </source>
</reference>
<dbReference type="Proteomes" id="UP000814140">
    <property type="component" value="Unassembled WGS sequence"/>
</dbReference>
<evidence type="ECO:0000313" key="1">
    <source>
        <dbReference type="EMBL" id="KAI0064242.1"/>
    </source>
</evidence>
<dbReference type="EMBL" id="MU277199">
    <property type="protein sequence ID" value="KAI0064242.1"/>
    <property type="molecule type" value="Genomic_DNA"/>
</dbReference>
<gene>
    <name evidence="1" type="ORF">BV25DRAFT_1914463</name>
</gene>
<comment type="caution">
    <text evidence="1">The sequence shown here is derived from an EMBL/GenBank/DDBJ whole genome shotgun (WGS) entry which is preliminary data.</text>
</comment>